<gene>
    <name evidence="3" type="ORF">G5B17_08675</name>
</gene>
<accession>A0ABX2H6Q8</accession>
<evidence type="ECO:0000259" key="1">
    <source>
        <dbReference type="Pfam" id="PF17389"/>
    </source>
</evidence>
<comment type="caution">
    <text evidence="3">The sequence shown here is derived from an EMBL/GenBank/DDBJ whole genome shotgun (WGS) entry which is preliminary data.</text>
</comment>
<dbReference type="PANTHER" id="PTHR34987">
    <property type="entry name" value="C, PUTATIVE (AFU_ORTHOLOGUE AFUA_3G02880)-RELATED"/>
    <property type="match status" value="1"/>
</dbReference>
<reference evidence="3 4" key="1">
    <citation type="journal article" date="2020" name="Cell Host Microbe">
        <title>Functional and Genomic Variation between Human-Derived Isolates of Lachnospiraceae Reveals Inter- and Intra-Species Diversity.</title>
        <authorList>
            <person name="Sorbara M.T."/>
            <person name="Littmann E.R."/>
            <person name="Fontana E."/>
            <person name="Moody T.U."/>
            <person name="Kohout C.E."/>
            <person name="Gjonbalaj M."/>
            <person name="Eaton V."/>
            <person name="Seok R."/>
            <person name="Leiner I.M."/>
            <person name="Pamer E.G."/>
        </authorList>
    </citation>
    <scope>NUCLEOTIDE SEQUENCE [LARGE SCALE GENOMIC DNA]</scope>
    <source>
        <strain evidence="3 4">MSK.17.74</strain>
    </source>
</reference>
<dbReference type="InterPro" id="IPR012341">
    <property type="entry name" value="6hp_glycosidase-like_sf"/>
</dbReference>
<dbReference type="InterPro" id="IPR049164">
    <property type="entry name" value="Glyco_hydro_78_N"/>
</dbReference>
<feature type="domain" description="Alpha-L-rhamnosidase six-hairpin glycosidase" evidence="1">
    <location>
        <begin position="191"/>
        <end position="518"/>
    </location>
</feature>
<feature type="domain" description="Glycosyl hydrolase family 78 alpha-rhamnosidase N-terminal" evidence="2">
    <location>
        <begin position="52"/>
        <end position="174"/>
    </location>
</feature>
<name>A0ABX2H6Q8_9FIRM</name>
<dbReference type="Gene3D" id="1.50.10.10">
    <property type="match status" value="1"/>
</dbReference>
<dbReference type="Proteomes" id="UP001644719">
    <property type="component" value="Unassembled WGS sequence"/>
</dbReference>
<dbReference type="EMBL" id="JAAITS010000020">
    <property type="protein sequence ID" value="NSG85507.1"/>
    <property type="molecule type" value="Genomic_DNA"/>
</dbReference>
<evidence type="ECO:0000313" key="4">
    <source>
        <dbReference type="Proteomes" id="UP001644719"/>
    </source>
</evidence>
<sequence length="527" mass="61962">MPSYSIIENFEVHKNNRFLEIAEALKPELLHKEIKAEKEIMVGKDRQMRTVITEEHPIENLYAKSLKRDDTVFVDFGDHAVGYVTLELSKTGSHQDAPVYFYLKFGERLEEMTDKTADYDGWLSRGWIQEEYIHVDVLPAKVKLPRRYSFRYMELRVIDTSAKFQLKIDGISCDTVSAVDMESVKPVDFGDPLLNQIDLVSRKTLKECMQDVFEDGPKRDRRMWLGDLRLQARANYYTFKNYDLAKRCMYIFAGLLFNEGKLSACVFTEPEMEPDDTYLLDYALFFSSVLLDYYEATDDLETLRDLYDVAIDQIRIAMTQLNEKNVVEDLGDAFWCFLDWGDGLNKQAGATAVLIYCIRYGIRLAKILDKQEDISWLEEKQAMLKEAAVKEFWDEELGMFVSGPDRQASWATQIWMILARVFDKETNCKLIHHVMEVNPRIRMVTPYMYHHYIDALIRCDEKELALEEMKRYWGEMIRDGADTFWELYNPYNREESPYGSSMVNSYCHAWSCTPTYFLRKFYMDNEK</sequence>
<dbReference type="PANTHER" id="PTHR34987:SF4">
    <property type="entry name" value="ALPHA-L-RHAMNOSIDASE C-TERMINAL DOMAIN-CONTAINING PROTEIN"/>
    <property type="match status" value="1"/>
</dbReference>
<organism evidence="3 4">
    <name type="scientific">Blautia faecis</name>
    <dbReference type="NCBI Taxonomy" id="871665"/>
    <lineage>
        <taxon>Bacteria</taxon>
        <taxon>Bacillati</taxon>
        <taxon>Bacillota</taxon>
        <taxon>Clostridia</taxon>
        <taxon>Lachnospirales</taxon>
        <taxon>Lachnospiraceae</taxon>
        <taxon>Blautia</taxon>
    </lineage>
</organism>
<keyword evidence="3" id="KW-0378">Hydrolase</keyword>
<keyword evidence="4" id="KW-1185">Reference proteome</keyword>
<dbReference type="RefSeq" id="WP_148461563.1">
    <property type="nucleotide sequence ID" value="NZ_JAAIPV010000005.1"/>
</dbReference>
<dbReference type="InterPro" id="IPR035396">
    <property type="entry name" value="Bac_rhamnosid6H"/>
</dbReference>
<dbReference type="GO" id="GO:0016787">
    <property type="term" value="F:hydrolase activity"/>
    <property type="evidence" value="ECO:0007669"/>
    <property type="project" value="UniProtKB-KW"/>
</dbReference>
<dbReference type="SUPFAM" id="SSF48208">
    <property type="entry name" value="Six-hairpin glycosidases"/>
    <property type="match status" value="1"/>
</dbReference>
<proteinExistence type="predicted"/>
<dbReference type="Pfam" id="PF21104">
    <property type="entry name" value="Glyco_hydro_78_N"/>
    <property type="match status" value="1"/>
</dbReference>
<dbReference type="InterPro" id="IPR008928">
    <property type="entry name" value="6-hairpin_glycosidase_sf"/>
</dbReference>
<protein>
    <submittedName>
        <fullName evidence="3">Family 78 glycoside hydrolase catalytic domain</fullName>
    </submittedName>
</protein>
<dbReference type="Pfam" id="PF17389">
    <property type="entry name" value="Bac_rhamnosid6H"/>
    <property type="match status" value="1"/>
</dbReference>
<evidence type="ECO:0000259" key="2">
    <source>
        <dbReference type="Pfam" id="PF21104"/>
    </source>
</evidence>
<evidence type="ECO:0000313" key="3">
    <source>
        <dbReference type="EMBL" id="NSG85507.1"/>
    </source>
</evidence>